<keyword evidence="3" id="KW-1185">Reference proteome</keyword>
<dbReference type="Proteomes" id="UP000312032">
    <property type="component" value="Unassembled WGS sequence"/>
</dbReference>
<keyword evidence="1" id="KW-0812">Transmembrane</keyword>
<organism evidence="2 3">
    <name type="scientific">Corynebacterium tapiri</name>
    <dbReference type="NCBI Taxonomy" id="1448266"/>
    <lineage>
        <taxon>Bacteria</taxon>
        <taxon>Bacillati</taxon>
        <taxon>Actinomycetota</taxon>
        <taxon>Actinomycetes</taxon>
        <taxon>Mycobacteriales</taxon>
        <taxon>Corynebacteriaceae</taxon>
        <taxon>Corynebacterium</taxon>
    </lineage>
</organism>
<protein>
    <submittedName>
        <fullName evidence="2">Na+/H+ antiporter subunit G</fullName>
    </submittedName>
</protein>
<dbReference type="Pfam" id="PF03334">
    <property type="entry name" value="PhaG_MnhG_YufB"/>
    <property type="match status" value="1"/>
</dbReference>
<accession>A0A5C4U3D2</accession>
<evidence type="ECO:0000313" key="3">
    <source>
        <dbReference type="Proteomes" id="UP000312032"/>
    </source>
</evidence>
<evidence type="ECO:0000256" key="1">
    <source>
        <dbReference type="SAM" id="Phobius"/>
    </source>
</evidence>
<keyword evidence="1" id="KW-1133">Transmembrane helix</keyword>
<reference evidence="2 3" key="1">
    <citation type="submission" date="2019-06" db="EMBL/GenBank/DDBJ databases">
        <authorList>
            <person name="Li J."/>
        </authorList>
    </citation>
    <scope>NUCLEOTIDE SEQUENCE [LARGE SCALE GENOMIC DNA]</scope>
    <source>
        <strain evidence="2 3">LMG 28165</strain>
    </source>
</reference>
<feature type="transmembrane region" description="Helical" evidence="1">
    <location>
        <begin position="6"/>
        <end position="25"/>
    </location>
</feature>
<dbReference type="AlphaFoldDB" id="A0A5C4U3D2"/>
<evidence type="ECO:0000313" key="2">
    <source>
        <dbReference type="EMBL" id="TNL97371.1"/>
    </source>
</evidence>
<dbReference type="RefSeq" id="WP_139465752.1">
    <property type="nucleotide sequence ID" value="NZ_VDHJ01000008.1"/>
</dbReference>
<dbReference type="GO" id="GO:0098662">
    <property type="term" value="P:inorganic cation transmembrane transport"/>
    <property type="evidence" value="ECO:0007669"/>
    <property type="project" value="InterPro"/>
</dbReference>
<dbReference type="GO" id="GO:0015297">
    <property type="term" value="F:antiporter activity"/>
    <property type="evidence" value="ECO:0007669"/>
    <property type="project" value="InterPro"/>
</dbReference>
<comment type="caution">
    <text evidence="2">The sequence shown here is derived from an EMBL/GenBank/DDBJ whole genome shotgun (WGS) entry which is preliminary data.</text>
</comment>
<dbReference type="EMBL" id="VDHJ01000008">
    <property type="protein sequence ID" value="TNL97371.1"/>
    <property type="molecule type" value="Genomic_DNA"/>
</dbReference>
<proteinExistence type="predicted"/>
<dbReference type="InterPro" id="IPR005133">
    <property type="entry name" value="PhaG_MnhG_YufB"/>
</dbReference>
<feature type="transmembrane region" description="Helical" evidence="1">
    <location>
        <begin position="69"/>
        <end position="91"/>
    </location>
</feature>
<feature type="transmembrane region" description="Helical" evidence="1">
    <location>
        <begin position="37"/>
        <end position="57"/>
    </location>
</feature>
<sequence>MSLVEIIVAILVIFATFMVVATVFAQWRAPDALTRANLMGPTVAVAFPVLIVAKLIYDIAEHGFDLHDFLRALLAIAGAWIVASVGSFYLARSIYGVTVVDETPEGSASEGAGK</sequence>
<dbReference type="OrthoDB" id="4419197at2"/>
<keyword evidence="1" id="KW-0472">Membrane</keyword>
<dbReference type="NCBIfam" id="NF009318">
    <property type="entry name" value="PRK12674.2-3"/>
    <property type="match status" value="1"/>
</dbReference>
<name>A0A5C4U3D2_9CORY</name>
<gene>
    <name evidence="2" type="ORF">FHE74_06805</name>
</gene>